<evidence type="ECO:0000313" key="1">
    <source>
        <dbReference type="EMBL" id="KDB21430.1"/>
    </source>
</evidence>
<name>A0A059J0P7_TRIIM</name>
<dbReference type="HOGENOM" id="CLU_1679217_0_0_1"/>
<dbReference type="OrthoDB" id="4171208at2759"/>
<dbReference type="EMBL" id="AOKY01000496">
    <property type="protein sequence ID" value="KDB21430.1"/>
    <property type="molecule type" value="Genomic_DNA"/>
</dbReference>
<evidence type="ECO:0000313" key="2">
    <source>
        <dbReference type="Proteomes" id="UP000024533"/>
    </source>
</evidence>
<sequence length="177" mass="19904">MLPALFHLIRKPKFESYMLLILSPEQHLTYVHTYPGLGGRIYTEVGQKATPILPCSVSFESRTQLGNLAVPLPEDQSLEDIIELLKECCRKAREISLGHSEDNALLSNKAKLQQVLGLCEQTLRQGFSLLKERETIPDATAKFYTVDLVRVSKPEQGTIMDLHMKSISVKMKNVAHS</sequence>
<proteinExistence type="predicted"/>
<accession>A0A059J0P7</accession>
<protein>
    <submittedName>
        <fullName evidence="1">Uncharacterized protein</fullName>
    </submittedName>
</protein>
<dbReference type="AlphaFoldDB" id="A0A059J0P7"/>
<dbReference type="Proteomes" id="UP000024533">
    <property type="component" value="Unassembled WGS sequence"/>
</dbReference>
<keyword evidence="2" id="KW-1185">Reference proteome</keyword>
<gene>
    <name evidence="1" type="ORF">H109_06600</name>
</gene>
<reference evidence="1 2" key="1">
    <citation type="submission" date="2014-02" db="EMBL/GenBank/DDBJ databases">
        <title>The Genome Sequence of Trichophyton interdigitale MR816.</title>
        <authorList>
            <consortium name="The Broad Institute Genomics Platform"/>
            <person name="Cuomo C.A."/>
            <person name="White T.C."/>
            <person name="Graser Y."/>
            <person name="Martinez-Rossi N."/>
            <person name="Heitman J."/>
            <person name="Young S.K."/>
            <person name="Zeng Q."/>
            <person name="Gargeya S."/>
            <person name="Abouelleil A."/>
            <person name="Alvarado L."/>
            <person name="Chapman S.B."/>
            <person name="Gainer-Dewar J."/>
            <person name="Goldberg J."/>
            <person name="Griggs A."/>
            <person name="Gujja S."/>
            <person name="Hansen M."/>
            <person name="Howarth C."/>
            <person name="Imamovic A."/>
            <person name="Larimer J."/>
            <person name="Martinez D."/>
            <person name="Murphy C."/>
            <person name="Pearson M.D."/>
            <person name="Persinoti G."/>
            <person name="Poon T."/>
            <person name="Priest M."/>
            <person name="Roberts A.D."/>
            <person name="Saif S."/>
            <person name="Shea T.D."/>
            <person name="Sykes S.N."/>
            <person name="Wortman J."/>
            <person name="Nusbaum C."/>
            <person name="Birren B."/>
        </authorList>
    </citation>
    <scope>NUCLEOTIDE SEQUENCE [LARGE SCALE GENOMIC DNA]</scope>
    <source>
        <strain evidence="1 2">MR816</strain>
    </source>
</reference>
<dbReference type="OMA" id="KFESYML"/>
<comment type="caution">
    <text evidence="1">The sequence shown here is derived from an EMBL/GenBank/DDBJ whole genome shotgun (WGS) entry which is preliminary data.</text>
</comment>
<organism evidence="1 2">
    <name type="scientific">Trichophyton interdigitale (strain MR816)</name>
    <dbReference type="NCBI Taxonomy" id="1215338"/>
    <lineage>
        <taxon>Eukaryota</taxon>
        <taxon>Fungi</taxon>
        <taxon>Dikarya</taxon>
        <taxon>Ascomycota</taxon>
        <taxon>Pezizomycotina</taxon>
        <taxon>Eurotiomycetes</taxon>
        <taxon>Eurotiomycetidae</taxon>
        <taxon>Onygenales</taxon>
        <taxon>Arthrodermataceae</taxon>
        <taxon>Trichophyton</taxon>
    </lineage>
</organism>